<dbReference type="InterPro" id="IPR036770">
    <property type="entry name" value="Ankyrin_rpt-contain_sf"/>
</dbReference>
<accession>E9H4J2</accession>
<dbReference type="OrthoDB" id="496981at2759"/>
<organism evidence="1 2">
    <name type="scientific">Daphnia pulex</name>
    <name type="common">Water flea</name>
    <dbReference type="NCBI Taxonomy" id="6669"/>
    <lineage>
        <taxon>Eukaryota</taxon>
        <taxon>Metazoa</taxon>
        <taxon>Ecdysozoa</taxon>
        <taxon>Arthropoda</taxon>
        <taxon>Crustacea</taxon>
        <taxon>Branchiopoda</taxon>
        <taxon>Diplostraca</taxon>
        <taxon>Cladocera</taxon>
        <taxon>Anomopoda</taxon>
        <taxon>Daphniidae</taxon>
        <taxon>Daphnia</taxon>
    </lineage>
</organism>
<sequence>MDCMSAQENILVENLLALSVFTHNRWTTENPELLLKACAVPCTPTSIFKVILLLLDAGADPNSLDNDGRSALHLLAVNECELAPWRDRYMFLAVRESRHVPDVFLLLTKKTEASELLGYRNRTMTTKLMLVTDLLKTALSFAVKIPIISERGFHSEKLSNSNNIWQDLKYCTVEIQFIRRKFIITFSSVLRKGIESEILSADRHLVTQVFHFAMIRRVAACGRKDFTYKILRMSFLGFLESKRWLLVTQHVDR</sequence>
<dbReference type="EMBL" id="GL732592">
    <property type="protein sequence ID" value="EFX73149.1"/>
    <property type="molecule type" value="Genomic_DNA"/>
</dbReference>
<dbReference type="Gene3D" id="1.25.40.20">
    <property type="entry name" value="Ankyrin repeat-containing domain"/>
    <property type="match status" value="1"/>
</dbReference>
<dbReference type="AlphaFoldDB" id="E9H4J2"/>
<gene>
    <name evidence="1" type="ORF">DAPPUDRAFT_253310</name>
</gene>
<evidence type="ECO:0000313" key="1">
    <source>
        <dbReference type="EMBL" id="EFX73149.1"/>
    </source>
</evidence>
<dbReference type="KEGG" id="dpx:DAPPUDRAFT_253310"/>
<keyword evidence="2" id="KW-1185">Reference proteome</keyword>
<dbReference type="Proteomes" id="UP000000305">
    <property type="component" value="Unassembled WGS sequence"/>
</dbReference>
<dbReference type="HOGENOM" id="CLU_1099460_0_0_1"/>
<evidence type="ECO:0000313" key="2">
    <source>
        <dbReference type="Proteomes" id="UP000000305"/>
    </source>
</evidence>
<dbReference type="InParanoid" id="E9H4J2"/>
<protein>
    <submittedName>
        <fullName evidence="1">Uncharacterized protein</fullName>
    </submittedName>
</protein>
<proteinExistence type="predicted"/>
<reference evidence="1 2" key="1">
    <citation type="journal article" date="2011" name="Science">
        <title>The ecoresponsive genome of Daphnia pulex.</title>
        <authorList>
            <person name="Colbourne J.K."/>
            <person name="Pfrender M.E."/>
            <person name="Gilbert D."/>
            <person name="Thomas W.K."/>
            <person name="Tucker A."/>
            <person name="Oakley T.H."/>
            <person name="Tokishita S."/>
            <person name="Aerts A."/>
            <person name="Arnold G.J."/>
            <person name="Basu M.K."/>
            <person name="Bauer D.J."/>
            <person name="Caceres C.E."/>
            <person name="Carmel L."/>
            <person name="Casola C."/>
            <person name="Choi J.H."/>
            <person name="Detter J.C."/>
            <person name="Dong Q."/>
            <person name="Dusheyko S."/>
            <person name="Eads B.D."/>
            <person name="Frohlich T."/>
            <person name="Geiler-Samerotte K.A."/>
            <person name="Gerlach D."/>
            <person name="Hatcher P."/>
            <person name="Jogdeo S."/>
            <person name="Krijgsveld J."/>
            <person name="Kriventseva E.V."/>
            <person name="Kultz D."/>
            <person name="Laforsch C."/>
            <person name="Lindquist E."/>
            <person name="Lopez J."/>
            <person name="Manak J.R."/>
            <person name="Muller J."/>
            <person name="Pangilinan J."/>
            <person name="Patwardhan R.P."/>
            <person name="Pitluck S."/>
            <person name="Pritham E.J."/>
            <person name="Rechtsteiner A."/>
            <person name="Rho M."/>
            <person name="Rogozin I.B."/>
            <person name="Sakarya O."/>
            <person name="Salamov A."/>
            <person name="Schaack S."/>
            <person name="Shapiro H."/>
            <person name="Shiga Y."/>
            <person name="Skalitzky C."/>
            <person name="Smith Z."/>
            <person name="Souvorov A."/>
            <person name="Sung W."/>
            <person name="Tang Z."/>
            <person name="Tsuchiya D."/>
            <person name="Tu H."/>
            <person name="Vos H."/>
            <person name="Wang M."/>
            <person name="Wolf Y.I."/>
            <person name="Yamagata H."/>
            <person name="Yamada T."/>
            <person name="Ye Y."/>
            <person name="Shaw J.R."/>
            <person name="Andrews J."/>
            <person name="Crease T.J."/>
            <person name="Tang H."/>
            <person name="Lucas S.M."/>
            <person name="Robertson H.M."/>
            <person name="Bork P."/>
            <person name="Koonin E.V."/>
            <person name="Zdobnov E.M."/>
            <person name="Grigoriev I.V."/>
            <person name="Lynch M."/>
            <person name="Boore J.L."/>
        </authorList>
    </citation>
    <scope>NUCLEOTIDE SEQUENCE [LARGE SCALE GENOMIC DNA]</scope>
</reference>
<name>E9H4J2_DAPPU</name>
<dbReference type="SUPFAM" id="SSF48403">
    <property type="entry name" value="Ankyrin repeat"/>
    <property type="match status" value="1"/>
</dbReference>